<proteinExistence type="predicted"/>
<dbReference type="InterPro" id="IPR011055">
    <property type="entry name" value="Dup_hybrid_motif"/>
</dbReference>
<dbReference type="Gene3D" id="2.70.70.10">
    <property type="entry name" value="Glucose Permease (Domain IIA)"/>
    <property type="match status" value="1"/>
</dbReference>
<dbReference type="SUPFAM" id="SSF51261">
    <property type="entry name" value="Duplicated hybrid motif"/>
    <property type="match status" value="1"/>
</dbReference>
<dbReference type="PANTHER" id="PTHR21666:SF289">
    <property type="entry name" value="L-ALA--D-GLU ENDOPEPTIDASE"/>
    <property type="match status" value="1"/>
</dbReference>
<dbReference type="InterPro" id="IPR016047">
    <property type="entry name" value="M23ase_b-sheet_dom"/>
</dbReference>
<dbReference type="CDD" id="cd12797">
    <property type="entry name" value="M23_peptidase"/>
    <property type="match status" value="1"/>
</dbReference>
<dbReference type="Pfam" id="PF01551">
    <property type="entry name" value="Peptidase_M23"/>
    <property type="match status" value="1"/>
</dbReference>
<evidence type="ECO:0000313" key="4">
    <source>
        <dbReference type="Proteomes" id="UP001589943"/>
    </source>
</evidence>
<keyword evidence="4" id="KW-1185">Reference proteome</keyword>
<comment type="caution">
    <text evidence="3">The sequence shown here is derived from an EMBL/GenBank/DDBJ whole genome shotgun (WGS) entry which is preliminary data.</text>
</comment>
<dbReference type="RefSeq" id="WP_379481247.1">
    <property type="nucleotide sequence ID" value="NZ_JBHLTL010000006.1"/>
</dbReference>
<protein>
    <submittedName>
        <fullName evidence="3">M23 family metallopeptidase</fullName>
        <ecNumber evidence="3">3.4.24.-</ecNumber>
    </submittedName>
</protein>
<dbReference type="InterPro" id="IPR050570">
    <property type="entry name" value="Cell_wall_metabolism_enzyme"/>
</dbReference>
<name>A0ABV6PIZ2_9SPHN</name>
<evidence type="ECO:0000313" key="3">
    <source>
        <dbReference type="EMBL" id="MFC0589785.1"/>
    </source>
</evidence>
<gene>
    <name evidence="3" type="ORF">ACFFF7_10205</name>
</gene>
<keyword evidence="3" id="KW-0378">Hydrolase</keyword>
<dbReference type="EC" id="3.4.24.-" evidence="3"/>
<feature type="domain" description="M23ase beta-sheet core" evidence="2">
    <location>
        <begin position="377"/>
        <end position="471"/>
    </location>
</feature>
<dbReference type="GO" id="GO:0016787">
    <property type="term" value="F:hydrolase activity"/>
    <property type="evidence" value="ECO:0007669"/>
    <property type="project" value="UniProtKB-KW"/>
</dbReference>
<sequence>MFKPRELAEDGLGGPHAGAALLAAPGVTAPSLRVLAVPLLDRIAPRRRRLLVNLAQADWTTDLADGIGSADWFRGLATLLGLGALALVIGPGEATVRAAPAMALDAAARDEFRSQMIQPLALGGDSGRRMKATSAVVPLANAAPRTTMQLTATLGQGDSFQRMLERAGVGASEAMQVTRLVSGVVAPDSIAPGTQVDITLGQPASEFGGRPLEKLTFRARFDLDLGIARSGSALVLQHHPIRVDTTPLRIRGTVGSSIYRSARAAGAPIGAIQQFLQVLDQHLSLDTEVRSGDTFDMIVAYRRSASGESQVGELLFAGLESDGRAQAQLLRWGNSGQFFEASGMGAQRTGLIMPVIGGRITSNFGMRFHPVLGYSRLHAGVDIGAPYGSPIYAVGDGAVIFAGWHGGHGNYVKLDQGSGYATGYGHMSRIAVSPGMRVRAGQVIGYVGSTGLSTGPHLHYELYRSGVPVDPMSVRFTVSNQVDAAELAAFKARLAALKQIAPGGAMTSLAPRQATVAVAAQREIDRLGN</sequence>
<dbReference type="Gene3D" id="3.10.450.350">
    <property type="match status" value="1"/>
</dbReference>
<evidence type="ECO:0000256" key="1">
    <source>
        <dbReference type="ARBA" id="ARBA00022729"/>
    </source>
</evidence>
<dbReference type="PANTHER" id="PTHR21666">
    <property type="entry name" value="PEPTIDASE-RELATED"/>
    <property type="match status" value="1"/>
</dbReference>
<organism evidence="3 4">
    <name type="scientific">Novosphingobium aquiterrae</name>
    <dbReference type="NCBI Taxonomy" id="624388"/>
    <lineage>
        <taxon>Bacteria</taxon>
        <taxon>Pseudomonadati</taxon>
        <taxon>Pseudomonadota</taxon>
        <taxon>Alphaproteobacteria</taxon>
        <taxon>Sphingomonadales</taxon>
        <taxon>Sphingomonadaceae</taxon>
        <taxon>Novosphingobium</taxon>
    </lineage>
</organism>
<keyword evidence="1" id="KW-0732">Signal</keyword>
<evidence type="ECO:0000259" key="2">
    <source>
        <dbReference type="Pfam" id="PF01551"/>
    </source>
</evidence>
<reference evidence="3 4" key="1">
    <citation type="submission" date="2024-09" db="EMBL/GenBank/DDBJ databases">
        <authorList>
            <person name="Sun Q."/>
            <person name="Mori K."/>
        </authorList>
    </citation>
    <scope>NUCLEOTIDE SEQUENCE [LARGE SCALE GENOMIC DNA]</scope>
    <source>
        <strain evidence="3 4">NCAIM B.02537</strain>
    </source>
</reference>
<accession>A0ABV6PIZ2</accession>
<dbReference type="Proteomes" id="UP001589943">
    <property type="component" value="Unassembled WGS sequence"/>
</dbReference>
<dbReference type="EMBL" id="JBHLTL010000006">
    <property type="protein sequence ID" value="MFC0589785.1"/>
    <property type="molecule type" value="Genomic_DNA"/>
</dbReference>